<sequence>MNAIKQRLVSVKTWLMSPTCHTTVKGTGVLLLTLFVCASIKRWIRVAFRVSPLLAINVVICSTLCLVYVWRRYKSEICITIFRAAMTSMHWLRHVRDTYLMSTSAAETEVEPEKRRNRKLIRAAIVLLMVQHCVASINHFVSLHSVLAYIFTLDVVSFVTSQVHDPTVFTLLDDDSRQQANGQTVNRREVLVMVIMQAFKCSVIVTVVYHQLFCVRVQYLLVTSLYFLLTSRLLETTVTTALEAAELDVFEGLEKYYVRCVLGLLDISFALTFMVWTLLRRTQILMFIALYTNVYSGGRELLATSVVTAYAEWSALAHFRRATSDELANLDDVCAICLHPMATARRTPCRHFFHGRCLRRCLKQKAACPLCNKRMEFG</sequence>
<dbReference type="InterPro" id="IPR050731">
    <property type="entry name" value="HRD1_E3_ubiq-ligases"/>
</dbReference>
<dbReference type="GO" id="GO:0008270">
    <property type="term" value="F:zinc ion binding"/>
    <property type="evidence" value="ECO:0007669"/>
    <property type="project" value="UniProtKB-KW"/>
</dbReference>
<dbReference type="SUPFAM" id="SSF57850">
    <property type="entry name" value="RING/U-box"/>
    <property type="match status" value="1"/>
</dbReference>
<gene>
    <name evidence="7" type="ORF">NP493_1288g00007</name>
</gene>
<dbReference type="GO" id="GO:0061630">
    <property type="term" value="F:ubiquitin protein ligase activity"/>
    <property type="evidence" value="ECO:0007669"/>
    <property type="project" value="TreeGrafter"/>
</dbReference>
<feature type="domain" description="RING-type" evidence="6">
    <location>
        <begin position="334"/>
        <end position="372"/>
    </location>
</feature>
<keyword evidence="8" id="KW-1185">Reference proteome</keyword>
<dbReference type="EMBL" id="JAODUO010001289">
    <property type="protein sequence ID" value="KAK2167142.1"/>
    <property type="molecule type" value="Genomic_DNA"/>
</dbReference>
<evidence type="ECO:0000313" key="8">
    <source>
        <dbReference type="Proteomes" id="UP001209878"/>
    </source>
</evidence>
<accession>A0AAD9K9F2</accession>
<evidence type="ECO:0000256" key="4">
    <source>
        <dbReference type="PROSITE-ProRule" id="PRU00175"/>
    </source>
</evidence>
<dbReference type="AlphaFoldDB" id="A0AAD9K9F2"/>
<dbReference type="GO" id="GO:0043161">
    <property type="term" value="P:proteasome-mediated ubiquitin-dependent protein catabolic process"/>
    <property type="evidence" value="ECO:0007669"/>
    <property type="project" value="TreeGrafter"/>
</dbReference>
<dbReference type="PANTHER" id="PTHR22763">
    <property type="entry name" value="RING ZINC FINGER PROTEIN"/>
    <property type="match status" value="1"/>
</dbReference>
<dbReference type="SMART" id="SM00184">
    <property type="entry name" value="RING"/>
    <property type="match status" value="1"/>
</dbReference>
<proteinExistence type="predicted"/>
<evidence type="ECO:0000256" key="1">
    <source>
        <dbReference type="ARBA" id="ARBA00022723"/>
    </source>
</evidence>
<comment type="caution">
    <text evidence="7">The sequence shown here is derived from an EMBL/GenBank/DDBJ whole genome shotgun (WGS) entry which is preliminary data.</text>
</comment>
<keyword evidence="5" id="KW-0472">Membrane</keyword>
<name>A0AAD9K9F2_RIDPI</name>
<dbReference type="GO" id="GO:0012505">
    <property type="term" value="C:endomembrane system"/>
    <property type="evidence" value="ECO:0007669"/>
    <property type="project" value="TreeGrafter"/>
</dbReference>
<evidence type="ECO:0000256" key="5">
    <source>
        <dbReference type="SAM" id="Phobius"/>
    </source>
</evidence>
<keyword evidence="5" id="KW-0812">Transmembrane</keyword>
<evidence type="ECO:0000313" key="7">
    <source>
        <dbReference type="EMBL" id="KAK2167142.1"/>
    </source>
</evidence>
<evidence type="ECO:0000259" key="6">
    <source>
        <dbReference type="PROSITE" id="PS50089"/>
    </source>
</evidence>
<feature type="transmembrane region" description="Helical" evidence="5">
    <location>
        <begin position="217"/>
        <end position="234"/>
    </location>
</feature>
<keyword evidence="3" id="KW-0862">Zinc</keyword>
<feature type="transmembrane region" description="Helical" evidence="5">
    <location>
        <begin position="50"/>
        <end position="70"/>
    </location>
</feature>
<dbReference type="Gene3D" id="3.30.40.10">
    <property type="entry name" value="Zinc/RING finger domain, C3HC4 (zinc finger)"/>
    <property type="match status" value="1"/>
</dbReference>
<keyword evidence="2 4" id="KW-0863">Zinc-finger</keyword>
<dbReference type="PROSITE" id="PS50089">
    <property type="entry name" value="ZF_RING_2"/>
    <property type="match status" value="1"/>
</dbReference>
<reference evidence="7" key="1">
    <citation type="journal article" date="2023" name="Mol. Biol. Evol.">
        <title>Third-Generation Sequencing Reveals the Adaptive Role of the Epigenome in Three Deep-Sea Polychaetes.</title>
        <authorList>
            <person name="Perez M."/>
            <person name="Aroh O."/>
            <person name="Sun Y."/>
            <person name="Lan Y."/>
            <person name="Juniper S.K."/>
            <person name="Young C.R."/>
            <person name="Angers B."/>
            <person name="Qian P.Y."/>
        </authorList>
    </citation>
    <scope>NUCLEOTIDE SEQUENCE</scope>
    <source>
        <strain evidence="7">R07B-5</strain>
    </source>
</reference>
<dbReference type="Pfam" id="PF13639">
    <property type="entry name" value="zf-RING_2"/>
    <property type="match status" value="1"/>
</dbReference>
<keyword evidence="1" id="KW-0479">Metal-binding</keyword>
<organism evidence="7 8">
    <name type="scientific">Ridgeia piscesae</name>
    <name type="common">Tubeworm</name>
    <dbReference type="NCBI Taxonomy" id="27915"/>
    <lineage>
        <taxon>Eukaryota</taxon>
        <taxon>Metazoa</taxon>
        <taxon>Spiralia</taxon>
        <taxon>Lophotrochozoa</taxon>
        <taxon>Annelida</taxon>
        <taxon>Polychaeta</taxon>
        <taxon>Sedentaria</taxon>
        <taxon>Canalipalpata</taxon>
        <taxon>Sabellida</taxon>
        <taxon>Siboglinidae</taxon>
        <taxon>Ridgeia</taxon>
    </lineage>
</organism>
<evidence type="ECO:0000256" key="3">
    <source>
        <dbReference type="ARBA" id="ARBA00022833"/>
    </source>
</evidence>
<evidence type="ECO:0000256" key="2">
    <source>
        <dbReference type="ARBA" id="ARBA00022771"/>
    </source>
</evidence>
<dbReference type="InterPro" id="IPR013083">
    <property type="entry name" value="Znf_RING/FYVE/PHD"/>
</dbReference>
<dbReference type="InterPro" id="IPR001841">
    <property type="entry name" value="Znf_RING"/>
</dbReference>
<dbReference type="Proteomes" id="UP001209878">
    <property type="component" value="Unassembled WGS sequence"/>
</dbReference>
<dbReference type="PANTHER" id="PTHR22763:SF191">
    <property type="entry name" value="RING FINGER PROTEIN 145 HOMOLOG"/>
    <property type="match status" value="1"/>
</dbReference>
<feature type="transmembrane region" description="Helical" evidence="5">
    <location>
        <begin position="124"/>
        <end position="151"/>
    </location>
</feature>
<feature type="transmembrane region" description="Helical" evidence="5">
    <location>
        <begin position="256"/>
        <end position="279"/>
    </location>
</feature>
<protein>
    <recommendedName>
        <fullName evidence="6">RING-type domain-containing protein</fullName>
    </recommendedName>
</protein>
<feature type="transmembrane region" description="Helical" evidence="5">
    <location>
        <begin position="190"/>
        <end position="210"/>
    </location>
</feature>
<dbReference type="GO" id="GO:0036503">
    <property type="term" value="P:ERAD pathway"/>
    <property type="evidence" value="ECO:0007669"/>
    <property type="project" value="TreeGrafter"/>
</dbReference>
<keyword evidence="5" id="KW-1133">Transmembrane helix</keyword>